<proteinExistence type="predicted"/>
<name>A0A6C0C0B6_9ZZZZ</name>
<reference evidence="1" key="1">
    <citation type="journal article" date="2020" name="Nature">
        <title>Giant virus diversity and host interactions through global metagenomics.</title>
        <authorList>
            <person name="Schulz F."/>
            <person name="Roux S."/>
            <person name="Paez-Espino D."/>
            <person name="Jungbluth S."/>
            <person name="Walsh D.A."/>
            <person name="Denef V.J."/>
            <person name="McMahon K.D."/>
            <person name="Konstantinidis K.T."/>
            <person name="Eloe-Fadrosh E.A."/>
            <person name="Kyrpides N.C."/>
            <person name="Woyke T."/>
        </authorList>
    </citation>
    <scope>NUCLEOTIDE SEQUENCE</scope>
    <source>
        <strain evidence="1">GVMAG-M-3300020169-51</strain>
    </source>
</reference>
<dbReference type="AlphaFoldDB" id="A0A6C0C0B6"/>
<evidence type="ECO:0000313" key="1">
    <source>
        <dbReference type="EMBL" id="QHS97249.1"/>
    </source>
</evidence>
<dbReference type="SUPFAM" id="SSF56784">
    <property type="entry name" value="HAD-like"/>
    <property type="match status" value="1"/>
</dbReference>
<dbReference type="InterPro" id="IPR023214">
    <property type="entry name" value="HAD_sf"/>
</dbReference>
<organism evidence="1">
    <name type="scientific">viral metagenome</name>
    <dbReference type="NCBI Taxonomy" id="1070528"/>
    <lineage>
        <taxon>unclassified sequences</taxon>
        <taxon>metagenomes</taxon>
        <taxon>organismal metagenomes</taxon>
    </lineage>
</organism>
<sequence length="260" mass="31321">MRKYKAIVFDMDDTLGHFEEIAIFTTGLKKGLGNKVNEEYLFKVFDLFPKFFRPGIIDTLKYIKKQKKKDRLIKVIIYTNNMGPHNWTVFIKRYLERKVGGKIFDHIISGYKPGTKINKRTTHYKTVPDILKCTGLNKQTRFLFVDDQRHPRMMHEKVTYMKIYPYNYGIKFKELVDRYMDSKLINIIPKNERETFKFFILNYLSAGLIGYNYKVSKTEISKKDLEEDIKLRKYVKDFLKNKDTRRKKKTRTNRRKTKKY</sequence>
<protein>
    <submittedName>
        <fullName evidence="1">Uncharacterized protein</fullName>
    </submittedName>
</protein>
<dbReference type="InterPro" id="IPR036412">
    <property type="entry name" value="HAD-like_sf"/>
</dbReference>
<dbReference type="EMBL" id="MN739292">
    <property type="protein sequence ID" value="QHS97249.1"/>
    <property type="molecule type" value="Genomic_DNA"/>
</dbReference>
<dbReference type="Gene3D" id="3.40.50.1000">
    <property type="entry name" value="HAD superfamily/HAD-like"/>
    <property type="match status" value="1"/>
</dbReference>
<accession>A0A6C0C0B6</accession>